<evidence type="ECO:0000313" key="3">
    <source>
        <dbReference type="EMBL" id="GEN11151.1"/>
    </source>
</evidence>
<comment type="similarity">
    <text evidence="1 2">Belongs to the polypeptide deformylase family.</text>
</comment>
<dbReference type="NCBIfam" id="TIGR00079">
    <property type="entry name" value="pept_deformyl"/>
    <property type="match status" value="1"/>
</dbReference>
<dbReference type="Pfam" id="PF01327">
    <property type="entry name" value="Pep_deformylase"/>
    <property type="match status" value="1"/>
</dbReference>
<name>A0A511TAF5_MYXFU</name>
<dbReference type="EMBL" id="FOIB01000014">
    <property type="protein sequence ID" value="SEU39368.1"/>
    <property type="molecule type" value="Genomic_DNA"/>
</dbReference>
<dbReference type="PIRSF" id="PIRSF004749">
    <property type="entry name" value="Pep_def"/>
    <property type="match status" value="1"/>
</dbReference>
<comment type="catalytic activity">
    <reaction evidence="2">
        <text>N-terminal N-formyl-L-methionyl-[peptide] + H2O = N-terminal L-methionyl-[peptide] + formate</text>
        <dbReference type="Rhea" id="RHEA:24420"/>
        <dbReference type="Rhea" id="RHEA-COMP:10639"/>
        <dbReference type="Rhea" id="RHEA-COMP:10640"/>
        <dbReference type="ChEBI" id="CHEBI:15377"/>
        <dbReference type="ChEBI" id="CHEBI:15740"/>
        <dbReference type="ChEBI" id="CHEBI:49298"/>
        <dbReference type="ChEBI" id="CHEBI:64731"/>
        <dbReference type="EC" id="3.5.1.88"/>
    </reaction>
</comment>
<feature type="binding site" evidence="2">
    <location>
        <position position="150"/>
    </location>
    <ligand>
        <name>Fe cation</name>
        <dbReference type="ChEBI" id="CHEBI:24875"/>
    </ligand>
</feature>
<organism evidence="3 6">
    <name type="scientific">Myxococcus fulvus</name>
    <dbReference type="NCBI Taxonomy" id="33"/>
    <lineage>
        <taxon>Bacteria</taxon>
        <taxon>Pseudomonadati</taxon>
        <taxon>Myxococcota</taxon>
        <taxon>Myxococcia</taxon>
        <taxon>Myxococcales</taxon>
        <taxon>Cystobacterineae</taxon>
        <taxon>Myxococcaceae</taxon>
        <taxon>Myxococcus</taxon>
    </lineage>
</organism>
<feature type="binding site" evidence="2">
    <location>
        <position position="104"/>
    </location>
    <ligand>
        <name>Fe cation</name>
        <dbReference type="ChEBI" id="CHEBI:24875"/>
    </ligand>
</feature>
<dbReference type="STRING" id="1334629.MFUL124B02_42450"/>
<dbReference type="EMBL" id="BJXR01000044">
    <property type="protein sequence ID" value="GEN11151.1"/>
    <property type="molecule type" value="Genomic_DNA"/>
</dbReference>
<dbReference type="GO" id="GO:0006412">
    <property type="term" value="P:translation"/>
    <property type="evidence" value="ECO:0007669"/>
    <property type="project" value="UniProtKB-UniRule"/>
</dbReference>
<dbReference type="CDD" id="cd00487">
    <property type="entry name" value="Pep_deformylase"/>
    <property type="match status" value="1"/>
</dbReference>
<dbReference type="Proteomes" id="UP000321514">
    <property type="component" value="Unassembled WGS sequence"/>
</dbReference>
<comment type="function">
    <text evidence="2">Removes the formyl group from the N-terminal Met of newly synthesized proteins. Requires at least a dipeptide for an efficient rate of reaction. N-terminal L-methionine is a prerequisite for activity but the enzyme has broad specificity at other positions.</text>
</comment>
<evidence type="ECO:0000313" key="5">
    <source>
        <dbReference type="Proteomes" id="UP000183760"/>
    </source>
</evidence>
<dbReference type="Proteomes" id="UP000183760">
    <property type="component" value="Unassembled WGS sequence"/>
</dbReference>
<sequence length="185" mass="21033">MRNGAAKVGRTWQIAPMAREIVIWPNKVLTSPTKPVTDFGPALQTLLEQMAESMKEAEGIGIAANQVGEPLRVALVGREDGTSFEIVNPQVLEKKEPVKLEEGCLSVPREWEKCPRFHKVKVRYQDRTGEWHEMEAEGRIAHILQHEIDHLDGHVFVDHLSSLKRTLILDKMKKLQKSKARQKES</sequence>
<proteinExistence type="inferred from homology"/>
<feature type="active site" evidence="2">
    <location>
        <position position="147"/>
    </location>
</feature>
<dbReference type="SUPFAM" id="SSF56420">
    <property type="entry name" value="Peptide deformylase"/>
    <property type="match status" value="1"/>
</dbReference>
<keyword evidence="2" id="KW-0648">Protein biosynthesis</keyword>
<gene>
    <name evidence="2 3" type="primary">def</name>
    <name evidence="3" type="ORF">MFU01_61880</name>
    <name evidence="4" type="ORF">SAMN05443572_1141</name>
</gene>
<dbReference type="GO" id="GO:0046872">
    <property type="term" value="F:metal ion binding"/>
    <property type="evidence" value="ECO:0007669"/>
    <property type="project" value="UniProtKB-KW"/>
</dbReference>
<feature type="binding site" evidence="2">
    <location>
        <position position="146"/>
    </location>
    <ligand>
        <name>Fe cation</name>
        <dbReference type="ChEBI" id="CHEBI:24875"/>
    </ligand>
</feature>
<evidence type="ECO:0000313" key="4">
    <source>
        <dbReference type="EMBL" id="SEU39368.1"/>
    </source>
</evidence>
<reference evidence="3 6" key="2">
    <citation type="submission" date="2019-07" db="EMBL/GenBank/DDBJ databases">
        <title>Whole genome shotgun sequence of Myxococcus fulvus NBRC 100333.</title>
        <authorList>
            <person name="Hosoyama A."/>
            <person name="Uohara A."/>
            <person name="Ohji S."/>
            <person name="Ichikawa N."/>
        </authorList>
    </citation>
    <scope>NUCLEOTIDE SEQUENCE [LARGE SCALE GENOMIC DNA]</scope>
    <source>
        <strain evidence="3 6">NBRC 100333</strain>
    </source>
</reference>
<accession>A0A511TAF5</accession>
<dbReference type="InterPro" id="IPR023635">
    <property type="entry name" value="Peptide_deformylase"/>
</dbReference>
<dbReference type="AlphaFoldDB" id="A0A511TAF5"/>
<keyword evidence="2" id="KW-0378">Hydrolase</keyword>
<dbReference type="InterPro" id="IPR036821">
    <property type="entry name" value="Peptide_deformylase_sf"/>
</dbReference>
<evidence type="ECO:0000256" key="2">
    <source>
        <dbReference type="HAMAP-Rule" id="MF_00163"/>
    </source>
</evidence>
<comment type="cofactor">
    <cofactor evidence="2">
        <name>Fe(2+)</name>
        <dbReference type="ChEBI" id="CHEBI:29033"/>
    </cofactor>
    <text evidence="2">Binds 1 Fe(2+) ion.</text>
</comment>
<comment type="caution">
    <text evidence="3">The sequence shown here is derived from an EMBL/GenBank/DDBJ whole genome shotgun (WGS) entry which is preliminary data.</text>
</comment>
<evidence type="ECO:0000313" key="6">
    <source>
        <dbReference type="Proteomes" id="UP000321514"/>
    </source>
</evidence>
<dbReference type="GO" id="GO:0042586">
    <property type="term" value="F:peptide deformylase activity"/>
    <property type="evidence" value="ECO:0007669"/>
    <property type="project" value="UniProtKB-UniRule"/>
</dbReference>
<keyword evidence="2" id="KW-0479">Metal-binding</keyword>
<dbReference type="NCBIfam" id="NF001159">
    <property type="entry name" value="PRK00150.1-3"/>
    <property type="match status" value="1"/>
</dbReference>
<dbReference type="HAMAP" id="MF_00163">
    <property type="entry name" value="Pep_deformylase"/>
    <property type="match status" value="1"/>
</dbReference>
<keyword evidence="2" id="KW-0408">Iron</keyword>
<dbReference type="EC" id="3.5.1.88" evidence="2"/>
<keyword evidence="5" id="KW-1185">Reference proteome</keyword>
<dbReference type="PANTHER" id="PTHR10458">
    <property type="entry name" value="PEPTIDE DEFORMYLASE"/>
    <property type="match status" value="1"/>
</dbReference>
<protein>
    <recommendedName>
        <fullName evidence="2">Peptide deformylase</fullName>
        <shortName evidence="2">PDF</shortName>
        <ecNumber evidence="2">3.5.1.88</ecNumber>
    </recommendedName>
    <alternativeName>
        <fullName evidence="2">Polypeptide deformylase</fullName>
    </alternativeName>
</protein>
<dbReference type="PANTHER" id="PTHR10458:SF22">
    <property type="entry name" value="PEPTIDE DEFORMYLASE"/>
    <property type="match status" value="1"/>
</dbReference>
<dbReference type="PRINTS" id="PR01576">
    <property type="entry name" value="PDEFORMYLASE"/>
</dbReference>
<evidence type="ECO:0000256" key="1">
    <source>
        <dbReference type="ARBA" id="ARBA00010759"/>
    </source>
</evidence>
<dbReference type="Gene3D" id="3.90.45.10">
    <property type="entry name" value="Peptide deformylase"/>
    <property type="match status" value="1"/>
</dbReference>
<reference evidence="4 5" key="1">
    <citation type="submission" date="2016-10" db="EMBL/GenBank/DDBJ databases">
        <authorList>
            <person name="Varghese N."/>
            <person name="Submissions S."/>
        </authorList>
    </citation>
    <scope>NUCLEOTIDE SEQUENCE [LARGE SCALE GENOMIC DNA]</scope>
    <source>
        <strain evidence="4 5">DSM 16525</strain>
    </source>
</reference>